<dbReference type="RefSeq" id="WP_091300349.1">
    <property type="nucleotide sequence ID" value="NZ_FNON01000019.1"/>
</dbReference>
<dbReference type="EMBL" id="FNON01000019">
    <property type="protein sequence ID" value="SDZ46071.1"/>
    <property type="molecule type" value="Genomic_DNA"/>
</dbReference>
<sequence>MTNTKAITNPGIALSCAASALTVEATQTAVRRGTGMRWFETAGREGVFGGTGIKLAPVSAPVSRHTYVLNTVDLPTIKQFRVPSPPGRRT</sequence>
<dbReference type="OrthoDB" id="3631791at2"/>
<organism evidence="1 2">
    <name type="scientific">Amycolatopsis xylanica</name>
    <dbReference type="NCBI Taxonomy" id="589385"/>
    <lineage>
        <taxon>Bacteria</taxon>
        <taxon>Bacillati</taxon>
        <taxon>Actinomycetota</taxon>
        <taxon>Actinomycetes</taxon>
        <taxon>Pseudonocardiales</taxon>
        <taxon>Pseudonocardiaceae</taxon>
        <taxon>Amycolatopsis</taxon>
    </lineage>
</organism>
<accession>A0A1H3T8A0</accession>
<proteinExistence type="predicted"/>
<reference evidence="1 2" key="1">
    <citation type="submission" date="2016-10" db="EMBL/GenBank/DDBJ databases">
        <authorList>
            <person name="de Groot N.N."/>
        </authorList>
    </citation>
    <scope>NUCLEOTIDE SEQUENCE [LARGE SCALE GENOMIC DNA]</scope>
    <source>
        <strain evidence="1 2">CPCC 202699</strain>
    </source>
</reference>
<gene>
    <name evidence="1" type="ORF">SAMN05421504_11910</name>
</gene>
<dbReference type="PROSITE" id="PS51257">
    <property type="entry name" value="PROKAR_LIPOPROTEIN"/>
    <property type="match status" value="1"/>
</dbReference>
<dbReference type="AlphaFoldDB" id="A0A1H3T8A0"/>
<protein>
    <submittedName>
        <fullName evidence="1">Uncharacterized protein</fullName>
    </submittedName>
</protein>
<evidence type="ECO:0000313" key="1">
    <source>
        <dbReference type="EMBL" id="SDZ46071.1"/>
    </source>
</evidence>
<evidence type="ECO:0000313" key="2">
    <source>
        <dbReference type="Proteomes" id="UP000199515"/>
    </source>
</evidence>
<dbReference type="STRING" id="589385.SAMN05421504_11910"/>
<keyword evidence="2" id="KW-1185">Reference proteome</keyword>
<name>A0A1H3T8A0_9PSEU</name>
<dbReference type="Proteomes" id="UP000199515">
    <property type="component" value="Unassembled WGS sequence"/>
</dbReference>